<sequence>MESHIIVDIAVIVILVVLSAYFSATETAFTSLNRIKMKNLAADGNKRAGLVLRLEENYDKLLTTILIGNNIVNITMTAISTLLFVELFGAYGPTLSTVVITVVVLIFGEITPKGIAKESAESFSLFSGPVIRVLMVLLTPVNFLFTKWKQLMAKIFKFGDDRTITEDELLTIVEEAENVGGIDNEQSELIQNAIEFNELTAWDVLTPRVDMEAIDVEDSKEEVAKLFKKTGFSRLPVYEDDIDKIMGVLNQKDFHNYIVGTNKNISDYVMPVVFVAGAIKVSALLKKMQQMKTHLAIVIDEYGGTEGLVTMEDIIEELVGEIYDEHDAVMSQEIIPLQNGSYRVKCNASIAKVFDFFDIEEEMDVQTVNGWVVVQLDKLPVKNDTFQQQIDDNLLKVRVTKADDRRALEINLVVEELEPEEERKGEQQK</sequence>
<dbReference type="FunFam" id="3.10.580.10:FF:000002">
    <property type="entry name" value="Magnesium/cobalt efflux protein CorC"/>
    <property type="match status" value="1"/>
</dbReference>
<dbReference type="GO" id="GO:0050660">
    <property type="term" value="F:flavin adenine dinucleotide binding"/>
    <property type="evidence" value="ECO:0007669"/>
    <property type="project" value="InterPro"/>
</dbReference>
<comment type="subcellular location">
    <subcellularLocation>
        <location evidence="1">Cell membrane</location>
        <topology evidence="1">Multi-pass membrane protein</topology>
    </subcellularLocation>
</comment>
<keyword evidence="4 10" id="KW-0812">Transmembrane</keyword>
<evidence type="ECO:0000256" key="7">
    <source>
        <dbReference type="ARBA" id="ARBA00023122"/>
    </source>
</evidence>
<feature type="domain" description="CBS" evidence="12">
    <location>
        <begin position="268"/>
        <end position="325"/>
    </location>
</feature>
<keyword evidence="3" id="KW-1003">Cell membrane</keyword>
<gene>
    <name evidence="14" type="ORF">OBO34_17715</name>
</gene>
<evidence type="ECO:0000256" key="11">
    <source>
        <dbReference type="SAM" id="Phobius"/>
    </source>
</evidence>
<keyword evidence="7 9" id="KW-0129">CBS domain</keyword>
<evidence type="ECO:0000256" key="1">
    <source>
        <dbReference type="ARBA" id="ARBA00004651"/>
    </source>
</evidence>
<evidence type="ECO:0000259" key="13">
    <source>
        <dbReference type="PROSITE" id="PS51846"/>
    </source>
</evidence>
<dbReference type="InterPro" id="IPR016169">
    <property type="entry name" value="FAD-bd_PCMH_sub2"/>
</dbReference>
<dbReference type="PROSITE" id="PS51846">
    <property type="entry name" value="CNNM"/>
    <property type="match status" value="1"/>
</dbReference>
<dbReference type="SUPFAM" id="SSF54631">
    <property type="entry name" value="CBS-domain pair"/>
    <property type="match status" value="1"/>
</dbReference>
<dbReference type="InterPro" id="IPR046342">
    <property type="entry name" value="CBS_dom_sf"/>
</dbReference>
<dbReference type="SMART" id="SM01091">
    <property type="entry name" value="CorC_HlyC"/>
    <property type="match status" value="1"/>
</dbReference>
<feature type="transmembrane region" description="Helical" evidence="11">
    <location>
        <begin position="90"/>
        <end position="111"/>
    </location>
</feature>
<accession>A0A9J6QXF5</accession>
<evidence type="ECO:0000256" key="5">
    <source>
        <dbReference type="ARBA" id="ARBA00022737"/>
    </source>
</evidence>
<feature type="domain" description="CBS" evidence="12">
    <location>
        <begin position="205"/>
        <end position="265"/>
    </location>
</feature>
<feature type="transmembrane region" description="Helical" evidence="11">
    <location>
        <begin position="123"/>
        <end position="145"/>
    </location>
</feature>
<keyword evidence="6 10" id="KW-1133">Transmembrane helix</keyword>
<feature type="transmembrane region" description="Helical" evidence="11">
    <location>
        <begin position="6"/>
        <end position="29"/>
    </location>
</feature>
<dbReference type="GO" id="GO:0005886">
    <property type="term" value="C:plasma membrane"/>
    <property type="evidence" value="ECO:0007669"/>
    <property type="project" value="UniProtKB-SubCell"/>
</dbReference>
<dbReference type="InterPro" id="IPR000644">
    <property type="entry name" value="CBS_dom"/>
</dbReference>
<dbReference type="Proteomes" id="UP001065549">
    <property type="component" value="Unassembled WGS sequence"/>
</dbReference>
<dbReference type="RefSeq" id="WP_148396846.1">
    <property type="nucleotide sequence ID" value="NZ_JAJAGH010000012.1"/>
</dbReference>
<name>A0A9J6QXF5_9FIRM</name>
<feature type="transmembrane region" description="Helical" evidence="11">
    <location>
        <begin position="61"/>
        <end position="84"/>
    </location>
</feature>
<dbReference type="PANTHER" id="PTHR22777:SF32">
    <property type="entry name" value="UPF0053 INNER MEMBRANE PROTEIN YFJD"/>
    <property type="match status" value="1"/>
</dbReference>
<evidence type="ECO:0000259" key="12">
    <source>
        <dbReference type="PROSITE" id="PS51371"/>
    </source>
</evidence>
<dbReference type="AlphaFoldDB" id="A0A9J6QXF5"/>
<dbReference type="PANTHER" id="PTHR22777">
    <property type="entry name" value="HEMOLYSIN-RELATED"/>
    <property type="match status" value="1"/>
</dbReference>
<dbReference type="InterPro" id="IPR036318">
    <property type="entry name" value="FAD-bd_PCMH-like_sf"/>
</dbReference>
<evidence type="ECO:0000313" key="14">
    <source>
        <dbReference type="EMBL" id="MCU7380173.1"/>
    </source>
</evidence>
<evidence type="ECO:0000313" key="15">
    <source>
        <dbReference type="Proteomes" id="UP001065549"/>
    </source>
</evidence>
<dbReference type="InterPro" id="IPR002550">
    <property type="entry name" value="CNNM"/>
</dbReference>
<feature type="domain" description="CNNM transmembrane" evidence="13">
    <location>
        <begin position="1"/>
        <end position="186"/>
    </location>
</feature>
<dbReference type="CDD" id="cd04590">
    <property type="entry name" value="CBS_pair_CorC_HlyC_assoc"/>
    <property type="match status" value="1"/>
</dbReference>
<dbReference type="InterPro" id="IPR005170">
    <property type="entry name" value="Transptr-assoc_dom"/>
</dbReference>
<evidence type="ECO:0000256" key="10">
    <source>
        <dbReference type="PROSITE-ProRule" id="PRU01193"/>
    </source>
</evidence>
<keyword evidence="5" id="KW-0677">Repeat</keyword>
<evidence type="ECO:0000256" key="8">
    <source>
        <dbReference type="ARBA" id="ARBA00023136"/>
    </source>
</evidence>
<dbReference type="Pfam" id="PF03471">
    <property type="entry name" value="CorC_HlyC"/>
    <property type="match status" value="1"/>
</dbReference>
<organism evidence="14 15">
    <name type="scientific">Hominibacterium faecale</name>
    <dbReference type="NCBI Taxonomy" id="2839743"/>
    <lineage>
        <taxon>Bacteria</taxon>
        <taxon>Bacillati</taxon>
        <taxon>Bacillota</taxon>
        <taxon>Clostridia</taxon>
        <taxon>Peptostreptococcales</taxon>
        <taxon>Anaerovoracaceae</taxon>
        <taxon>Hominibacterium</taxon>
    </lineage>
</organism>
<dbReference type="EMBL" id="JAOSHN010000008">
    <property type="protein sequence ID" value="MCU7380173.1"/>
    <property type="molecule type" value="Genomic_DNA"/>
</dbReference>
<evidence type="ECO:0000256" key="9">
    <source>
        <dbReference type="PROSITE-ProRule" id="PRU00703"/>
    </source>
</evidence>
<evidence type="ECO:0000256" key="6">
    <source>
        <dbReference type="ARBA" id="ARBA00022989"/>
    </source>
</evidence>
<dbReference type="Pfam" id="PF01595">
    <property type="entry name" value="CNNM"/>
    <property type="match status" value="1"/>
</dbReference>
<dbReference type="PROSITE" id="PS51371">
    <property type="entry name" value="CBS"/>
    <property type="match status" value="2"/>
</dbReference>
<dbReference type="Gene3D" id="3.30.465.10">
    <property type="match status" value="1"/>
</dbReference>
<proteinExistence type="inferred from homology"/>
<dbReference type="InterPro" id="IPR044751">
    <property type="entry name" value="Ion_transp-like_CBS"/>
</dbReference>
<keyword evidence="15" id="KW-1185">Reference proteome</keyword>
<comment type="caution">
    <text evidence="14">The sequence shown here is derived from an EMBL/GenBank/DDBJ whole genome shotgun (WGS) entry which is preliminary data.</text>
</comment>
<keyword evidence="8 10" id="KW-0472">Membrane</keyword>
<evidence type="ECO:0000256" key="2">
    <source>
        <dbReference type="ARBA" id="ARBA00006337"/>
    </source>
</evidence>
<reference evidence="14" key="1">
    <citation type="submission" date="2022-09" db="EMBL/GenBank/DDBJ databases">
        <title>Culturomic study of gut microbiota in children with autism spectrum disorder.</title>
        <authorList>
            <person name="Efimov B.A."/>
            <person name="Chaplin A.V."/>
            <person name="Sokolova S.R."/>
            <person name="Pikina A.P."/>
            <person name="Korzhanova M."/>
            <person name="Belova V."/>
            <person name="Korostin D."/>
        </authorList>
    </citation>
    <scope>NUCLEOTIDE SEQUENCE</scope>
    <source>
        <strain evidence="14">ASD5510</strain>
    </source>
</reference>
<protein>
    <submittedName>
        <fullName evidence="14">Hemolysin family protein</fullName>
    </submittedName>
</protein>
<comment type="similarity">
    <text evidence="2">Belongs to the UPF0053 family.</text>
</comment>
<evidence type="ECO:0000256" key="4">
    <source>
        <dbReference type="ARBA" id="ARBA00022692"/>
    </source>
</evidence>
<dbReference type="SUPFAM" id="SSF56176">
    <property type="entry name" value="FAD-binding/transporter-associated domain-like"/>
    <property type="match status" value="1"/>
</dbReference>
<dbReference type="Gene3D" id="3.10.580.10">
    <property type="entry name" value="CBS-domain"/>
    <property type="match status" value="1"/>
</dbReference>
<dbReference type="Pfam" id="PF00571">
    <property type="entry name" value="CBS"/>
    <property type="match status" value="2"/>
</dbReference>
<evidence type="ECO:0000256" key="3">
    <source>
        <dbReference type="ARBA" id="ARBA00022475"/>
    </source>
</evidence>